<feature type="compositionally biased region" description="Pro residues" evidence="1">
    <location>
        <begin position="61"/>
        <end position="70"/>
    </location>
</feature>
<sequence length="301" mass="32304">MVSRLDGGGDNDGAGRDWGGSGSAPPFSSFYDSVRDSNPPVQTPALKGARGAHKASVYEPSPSPPDPAPSLAPKVDNRGGLGRLFGAEHGFSGSSQRLVQSPKSEAKGGREAVGVDVSFAMEPSAEKRDTEEPEVVSPVLTSVVCYRDLRYMYSYQQGPLRSSRPPVVVEDDAYMMQLADRWEVTVRRFYRELFGALWLLVATVAVFAVELAEFAGRLVRTLLVGLAGAASDYLLRPALTVSFNGLLRPAAAFTRSLLLALAEAARPLLALAGEAVDILARTVRAFRLVEVNVVGRNLHTM</sequence>
<feature type="compositionally biased region" description="Polar residues" evidence="1">
    <location>
        <begin position="92"/>
        <end position="103"/>
    </location>
</feature>
<gene>
    <name evidence="4" type="primary">LOC116956462</name>
</gene>
<keyword evidence="2" id="KW-1133">Transmembrane helix</keyword>
<evidence type="ECO:0000313" key="3">
    <source>
        <dbReference type="Proteomes" id="UP001318040"/>
    </source>
</evidence>
<dbReference type="AlphaFoldDB" id="A0AAJ7UEZ9"/>
<keyword evidence="2" id="KW-0472">Membrane</keyword>
<evidence type="ECO:0000313" key="4">
    <source>
        <dbReference type="RefSeq" id="XP_032834015.1"/>
    </source>
</evidence>
<dbReference type="KEGG" id="pmrn:116956462"/>
<keyword evidence="3" id="KW-1185">Reference proteome</keyword>
<keyword evidence="2" id="KW-0812">Transmembrane</keyword>
<dbReference type="Proteomes" id="UP001318040">
    <property type="component" value="Chromosome 65"/>
</dbReference>
<feature type="region of interest" description="Disordered" evidence="1">
    <location>
        <begin position="1"/>
        <end position="112"/>
    </location>
</feature>
<accession>A0AAJ7UEZ9</accession>
<dbReference type="RefSeq" id="XP_032834015.1">
    <property type="nucleotide sequence ID" value="XM_032978124.1"/>
</dbReference>
<proteinExistence type="predicted"/>
<feature type="transmembrane region" description="Helical" evidence="2">
    <location>
        <begin position="193"/>
        <end position="212"/>
    </location>
</feature>
<name>A0AAJ7UEZ9_PETMA</name>
<evidence type="ECO:0000256" key="2">
    <source>
        <dbReference type="SAM" id="Phobius"/>
    </source>
</evidence>
<evidence type="ECO:0000256" key="1">
    <source>
        <dbReference type="SAM" id="MobiDB-lite"/>
    </source>
</evidence>
<feature type="compositionally biased region" description="Gly residues" evidence="1">
    <location>
        <begin position="1"/>
        <end position="22"/>
    </location>
</feature>
<organism evidence="3 4">
    <name type="scientific">Petromyzon marinus</name>
    <name type="common">Sea lamprey</name>
    <dbReference type="NCBI Taxonomy" id="7757"/>
    <lineage>
        <taxon>Eukaryota</taxon>
        <taxon>Metazoa</taxon>
        <taxon>Chordata</taxon>
        <taxon>Craniata</taxon>
        <taxon>Vertebrata</taxon>
        <taxon>Cyclostomata</taxon>
        <taxon>Hyperoartia</taxon>
        <taxon>Petromyzontiformes</taxon>
        <taxon>Petromyzontidae</taxon>
        <taxon>Petromyzon</taxon>
    </lineage>
</organism>
<protein>
    <submittedName>
        <fullName evidence="4">Uncharacterized protein LOC116956462</fullName>
    </submittedName>
</protein>
<reference evidence="4" key="1">
    <citation type="submission" date="2025-08" db="UniProtKB">
        <authorList>
            <consortium name="RefSeq"/>
        </authorList>
    </citation>
    <scope>IDENTIFICATION</scope>
    <source>
        <tissue evidence="4">Sperm</tissue>
    </source>
</reference>